<proteinExistence type="predicted"/>
<gene>
    <name evidence="1" type="ORF">S03H2_47551</name>
</gene>
<sequence length="241" mass="27921">MIETKEKNKDYINLGKIAEALSDKEFPFQIRIECEGREKFSLDYFKDFQGKMKNRTETDIIKILRSIRDYGFSFPFFYWKNSKNISYVMDGHGRLLALQLFKRMGGKLPLFPACHVFAKDKKEAKQKLLRLNSRFGTFDPEGMKEFVSGLEINIDDLDLPEFNMEEIIRSDETIGDDKIPEDIKSITRVGDLWELNEHRVLCGDSTDAEQVEKLMAGEKANMVFTDPPYGVKYDGTHLSSE</sequence>
<evidence type="ECO:0000313" key="1">
    <source>
        <dbReference type="EMBL" id="GAH72617.1"/>
    </source>
</evidence>
<dbReference type="InterPro" id="IPR029063">
    <property type="entry name" value="SAM-dependent_MTases_sf"/>
</dbReference>
<dbReference type="PROSITE" id="PS00092">
    <property type="entry name" value="N6_MTASE"/>
    <property type="match status" value="1"/>
</dbReference>
<organism evidence="1">
    <name type="scientific">marine sediment metagenome</name>
    <dbReference type="NCBI Taxonomy" id="412755"/>
    <lineage>
        <taxon>unclassified sequences</taxon>
        <taxon>metagenomes</taxon>
        <taxon>ecological metagenomes</taxon>
    </lineage>
</organism>
<dbReference type="Gene3D" id="3.40.50.150">
    <property type="entry name" value="Vaccinia Virus protein VP39"/>
    <property type="match status" value="1"/>
</dbReference>
<feature type="non-terminal residue" evidence="1">
    <location>
        <position position="241"/>
    </location>
</feature>
<accession>X1HT19</accession>
<evidence type="ECO:0008006" key="2">
    <source>
        <dbReference type="Google" id="ProtNLM"/>
    </source>
</evidence>
<dbReference type="SUPFAM" id="SSF53335">
    <property type="entry name" value="S-adenosyl-L-methionine-dependent methyltransferases"/>
    <property type="match status" value="1"/>
</dbReference>
<dbReference type="GO" id="GO:0008168">
    <property type="term" value="F:methyltransferase activity"/>
    <property type="evidence" value="ECO:0007669"/>
    <property type="project" value="InterPro"/>
</dbReference>
<name>X1HT19_9ZZZZ</name>
<dbReference type="GO" id="GO:0003676">
    <property type="term" value="F:nucleic acid binding"/>
    <property type="evidence" value="ECO:0007669"/>
    <property type="project" value="InterPro"/>
</dbReference>
<comment type="caution">
    <text evidence="1">The sequence shown here is derived from an EMBL/GenBank/DDBJ whole genome shotgun (WGS) entry which is preliminary data.</text>
</comment>
<dbReference type="InterPro" id="IPR002052">
    <property type="entry name" value="DNA_methylase_N6_adenine_CS"/>
</dbReference>
<dbReference type="GO" id="GO:0032259">
    <property type="term" value="P:methylation"/>
    <property type="evidence" value="ECO:0007669"/>
    <property type="project" value="InterPro"/>
</dbReference>
<dbReference type="AlphaFoldDB" id="X1HT19"/>
<dbReference type="EMBL" id="BARU01029927">
    <property type="protein sequence ID" value="GAH72617.1"/>
    <property type="molecule type" value="Genomic_DNA"/>
</dbReference>
<protein>
    <recommendedName>
        <fullName evidence="2">ParB/Sulfiredoxin domain-containing protein</fullName>
    </recommendedName>
</protein>
<reference evidence="1" key="1">
    <citation type="journal article" date="2014" name="Front. Microbiol.">
        <title>High frequency of phylogenetically diverse reductive dehalogenase-homologous genes in deep subseafloor sedimentary metagenomes.</title>
        <authorList>
            <person name="Kawai M."/>
            <person name="Futagami T."/>
            <person name="Toyoda A."/>
            <person name="Takaki Y."/>
            <person name="Nishi S."/>
            <person name="Hori S."/>
            <person name="Arai W."/>
            <person name="Tsubouchi T."/>
            <person name="Morono Y."/>
            <person name="Uchiyama I."/>
            <person name="Ito T."/>
            <person name="Fujiyama A."/>
            <person name="Inagaki F."/>
            <person name="Takami H."/>
        </authorList>
    </citation>
    <scope>NUCLEOTIDE SEQUENCE</scope>
    <source>
        <strain evidence="1">Expedition CK06-06</strain>
    </source>
</reference>